<dbReference type="PANTHER" id="PTHR10357:SF210">
    <property type="entry name" value="MALTODEXTRIN GLUCOSIDASE"/>
    <property type="match status" value="1"/>
</dbReference>
<sequence>MKAIPDCMFHSRELACKKPYGAVKAGETVEFSVYPRRERGIQYVTLWVEEDGGQPEAFPMRWYGLAGARDRYSTSFTPDHAGLYWYYFTVDGSDGPVYAMRGYGGRCEILDTLGDKYQLTVYDPAYRPPSWFGEGITYNIFPDRFCRDRMPVQPEGEGVAPRVLHENWDDIPVYQPDGNGEILNNDFFGGTLRGVIEKLDYLESLHVRTIYFNPIFQAYSNHRYDTGDYKRVDPLLGSEEDFQTLCVEAAARGMRVVLDGVFNHTGYDSRYFNGRGRYDSVGAHQSQESPYYRWFDFQQWPDQYGSWWGIYTLPQVREMDESYLDYIIDNEDSVIRRWLRLGASGWRLDVADELPDAFIRRLNAAAKQEKPDALIIGEVWEDASNKIAYSERRRYFQGGELDSVMNYPLRDAILAFLNGGTAEHFAETMECIRENYPRDVFYNLMNVIGTHDTARALTILGVSEEEWHMDRDGRAHYALPPDRLESAQRRLRLAAVIQFTMPGSPTIYYGDEAGRQGFEDPFNRRTYPWGAEDRALLGFYRKLCALRADSDTLARGGLRFLRCEGALLQYERETEHSRLLILVNRGHHAVRTHARAVYAVDMLDGAEFDRADSRGIHVTVPPETAYILRCFGTP</sequence>
<dbReference type="InterPro" id="IPR045857">
    <property type="entry name" value="O16G_dom_2"/>
</dbReference>
<dbReference type="InterPro" id="IPR017853">
    <property type="entry name" value="GH"/>
</dbReference>
<reference evidence="4" key="1">
    <citation type="submission" date="2020-08" db="EMBL/GenBank/DDBJ databases">
        <title>Genome public.</title>
        <authorList>
            <person name="Liu C."/>
            <person name="Sun Q."/>
        </authorList>
    </citation>
    <scope>NUCLEOTIDE SEQUENCE</scope>
    <source>
        <strain evidence="4">NSJ-28</strain>
    </source>
</reference>
<dbReference type="GO" id="GO:0016798">
    <property type="term" value="F:hydrolase activity, acting on glycosyl bonds"/>
    <property type="evidence" value="ECO:0007669"/>
    <property type="project" value="UniProtKB-KW"/>
</dbReference>
<evidence type="ECO:0000256" key="2">
    <source>
        <dbReference type="ARBA" id="ARBA00023295"/>
    </source>
</evidence>
<dbReference type="CDD" id="cd11338">
    <property type="entry name" value="AmyAc_CMD"/>
    <property type="match status" value="1"/>
</dbReference>
<dbReference type="Proteomes" id="UP000606499">
    <property type="component" value="Unassembled WGS sequence"/>
</dbReference>
<dbReference type="PANTHER" id="PTHR10357">
    <property type="entry name" value="ALPHA-AMYLASE FAMILY MEMBER"/>
    <property type="match status" value="1"/>
</dbReference>
<dbReference type="GO" id="GO:0005975">
    <property type="term" value="P:carbohydrate metabolic process"/>
    <property type="evidence" value="ECO:0007669"/>
    <property type="project" value="InterPro"/>
</dbReference>
<name>A0A923LSF1_9FIRM</name>
<feature type="domain" description="Glycosyl hydrolase family 13 catalytic" evidence="3">
    <location>
        <begin position="139"/>
        <end position="547"/>
    </location>
</feature>
<evidence type="ECO:0000256" key="1">
    <source>
        <dbReference type="ARBA" id="ARBA00022801"/>
    </source>
</evidence>
<keyword evidence="1 4" id="KW-0378">Hydrolase</keyword>
<comment type="caution">
    <text evidence="4">The sequence shown here is derived from an EMBL/GenBank/DDBJ whole genome shotgun (WGS) entry which is preliminary data.</text>
</comment>
<organism evidence="4 5">
    <name type="scientific">Agathobaculum faecis</name>
    <dbReference type="NCBI Taxonomy" id="2763013"/>
    <lineage>
        <taxon>Bacteria</taxon>
        <taxon>Bacillati</taxon>
        <taxon>Bacillota</taxon>
        <taxon>Clostridia</taxon>
        <taxon>Eubacteriales</taxon>
        <taxon>Butyricicoccaceae</taxon>
        <taxon>Agathobaculum</taxon>
    </lineage>
</organism>
<dbReference type="Gene3D" id="3.20.20.80">
    <property type="entry name" value="Glycosidases"/>
    <property type="match status" value="1"/>
</dbReference>
<evidence type="ECO:0000313" key="5">
    <source>
        <dbReference type="Proteomes" id="UP000606499"/>
    </source>
</evidence>
<accession>A0A923LSF1</accession>
<dbReference type="AlphaFoldDB" id="A0A923LSF1"/>
<keyword evidence="5" id="KW-1185">Reference proteome</keyword>
<dbReference type="SUPFAM" id="SSF51011">
    <property type="entry name" value="Glycosyl hydrolase domain"/>
    <property type="match status" value="1"/>
</dbReference>
<evidence type="ECO:0000313" key="4">
    <source>
        <dbReference type="EMBL" id="MBC5724436.1"/>
    </source>
</evidence>
<dbReference type="SMART" id="SM00642">
    <property type="entry name" value="Aamy"/>
    <property type="match status" value="1"/>
</dbReference>
<dbReference type="RefSeq" id="WP_147573794.1">
    <property type="nucleotide sequence ID" value="NZ_JACOPL010000002.1"/>
</dbReference>
<dbReference type="SUPFAM" id="SSF51445">
    <property type="entry name" value="(Trans)glycosidases"/>
    <property type="match status" value="1"/>
</dbReference>
<protein>
    <submittedName>
        <fullName evidence="4">Glycoside hydrolase family 13 protein</fullName>
    </submittedName>
</protein>
<keyword evidence="2" id="KW-0326">Glycosidase</keyword>
<gene>
    <name evidence="4" type="ORF">H8S45_02990</name>
</gene>
<proteinExistence type="predicted"/>
<dbReference type="Gene3D" id="3.90.400.10">
    <property type="entry name" value="Oligo-1,6-glucosidase, Domain 2"/>
    <property type="match status" value="1"/>
</dbReference>
<evidence type="ECO:0000259" key="3">
    <source>
        <dbReference type="SMART" id="SM00642"/>
    </source>
</evidence>
<dbReference type="InterPro" id="IPR006047">
    <property type="entry name" value="GH13_cat_dom"/>
</dbReference>
<dbReference type="EMBL" id="JACOPL010000002">
    <property type="protein sequence ID" value="MBC5724436.1"/>
    <property type="molecule type" value="Genomic_DNA"/>
</dbReference>
<dbReference type="Pfam" id="PF00128">
    <property type="entry name" value="Alpha-amylase"/>
    <property type="match status" value="1"/>
</dbReference>